<dbReference type="InterPro" id="IPR011527">
    <property type="entry name" value="ABC1_TM_dom"/>
</dbReference>
<proteinExistence type="inferred from homology"/>
<dbReference type="PROSITE" id="PS50893">
    <property type="entry name" value="ABC_TRANSPORTER_2"/>
    <property type="match status" value="1"/>
</dbReference>
<evidence type="ECO:0000256" key="1">
    <source>
        <dbReference type="ARBA" id="ARBA00004141"/>
    </source>
</evidence>
<keyword evidence="7 11" id="KW-1133">Transmembrane helix</keyword>
<feature type="transmembrane region" description="Helical" evidence="11">
    <location>
        <begin position="337"/>
        <end position="358"/>
    </location>
</feature>
<dbReference type="Pfam" id="PF00005">
    <property type="entry name" value="ABC_tran"/>
    <property type="match status" value="1"/>
</dbReference>
<dbReference type="STRING" id="177199.A0A420Y8F1"/>
<evidence type="ECO:0008006" key="16">
    <source>
        <dbReference type="Google" id="ProtNLM"/>
    </source>
</evidence>
<evidence type="ECO:0000256" key="5">
    <source>
        <dbReference type="ARBA" id="ARBA00022840"/>
    </source>
</evidence>
<dbReference type="AlphaFoldDB" id="A0A420Y8F1"/>
<evidence type="ECO:0000256" key="8">
    <source>
        <dbReference type="ARBA" id="ARBA00023136"/>
    </source>
</evidence>
<dbReference type="GO" id="GO:0005524">
    <property type="term" value="F:ATP binding"/>
    <property type="evidence" value="ECO:0007669"/>
    <property type="project" value="UniProtKB-KW"/>
</dbReference>
<keyword evidence="5" id="KW-0067">ATP-binding</keyword>
<dbReference type="InterPro" id="IPR036640">
    <property type="entry name" value="ABC1_TM_sf"/>
</dbReference>
<reference evidence="14 15" key="1">
    <citation type="submission" date="2018-08" db="EMBL/GenBank/DDBJ databases">
        <title>Draft genome of the lignicolous fungus Coniochaeta pulveracea.</title>
        <authorList>
            <person name="Borstlap C.J."/>
            <person name="De Witt R.N."/>
            <person name="Botha A."/>
            <person name="Volschenk H."/>
        </authorList>
    </citation>
    <scope>NUCLEOTIDE SEQUENCE [LARGE SCALE GENOMIC DNA]</scope>
    <source>
        <strain evidence="14 15">CAB683</strain>
    </source>
</reference>
<feature type="compositionally biased region" description="Basic and acidic residues" evidence="10">
    <location>
        <begin position="976"/>
        <end position="994"/>
    </location>
</feature>
<protein>
    <recommendedName>
        <fullName evidence="16">Heavy metal tolerance protein</fullName>
    </recommendedName>
</protein>
<feature type="region of interest" description="Disordered" evidence="10">
    <location>
        <begin position="252"/>
        <end position="292"/>
    </location>
</feature>
<dbReference type="InterPro" id="IPR027417">
    <property type="entry name" value="P-loop_NTPase"/>
</dbReference>
<feature type="transmembrane region" description="Helical" evidence="11">
    <location>
        <begin position="27"/>
        <end position="50"/>
    </location>
</feature>
<feature type="transmembrane region" description="Helical" evidence="11">
    <location>
        <begin position="130"/>
        <end position="148"/>
    </location>
</feature>
<dbReference type="EMBL" id="QVQW01000034">
    <property type="protein sequence ID" value="RKU44178.1"/>
    <property type="molecule type" value="Genomic_DNA"/>
</dbReference>
<keyword evidence="8 11" id="KW-0472">Membrane</keyword>
<dbReference type="InterPro" id="IPR003593">
    <property type="entry name" value="AAA+_ATPase"/>
</dbReference>
<gene>
    <name evidence="14" type="ORF">DL546_006961</name>
</gene>
<evidence type="ECO:0000313" key="14">
    <source>
        <dbReference type="EMBL" id="RKU44178.1"/>
    </source>
</evidence>
<keyword evidence="3 11" id="KW-0812">Transmembrane</keyword>
<evidence type="ECO:0000256" key="10">
    <source>
        <dbReference type="SAM" id="MobiDB-lite"/>
    </source>
</evidence>
<organism evidence="14 15">
    <name type="scientific">Coniochaeta pulveracea</name>
    <dbReference type="NCBI Taxonomy" id="177199"/>
    <lineage>
        <taxon>Eukaryota</taxon>
        <taxon>Fungi</taxon>
        <taxon>Dikarya</taxon>
        <taxon>Ascomycota</taxon>
        <taxon>Pezizomycotina</taxon>
        <taxon>Sordariomycetes</taxon>
        <taxon>Sordariomycetidae</taxon>
        <taxon>Coniochaetales</taxon>
        <taxon>Coniochaetaceae</taxon>
        <taxon>Coniochaeta</taxon>
    </lineage>
</organism>
<dbReference type="PANTHER" id="PTHR24221">
    <property type="entry name" value="ATP-BINDING CASSETTE SUB-FAMILY B"/>
    <property type="match status" value="1"/>
</dbReference>
<keyword evidence="6" id="KW-0809">Transit peptide</keyword>
<comment type="similarity">
    <text evidence="9">Belongs to the ABC transporter superfamily. ABCB family. Heavy Metal importer (TC 3.A.1.210) subfamily.</text>
</comment>
<feature type="region of interest" description="Disordered" evidence="10">
    <location>
        <begin position="951"/>
        <end position="1013"/>
    </location>
</feature>
<dbReference type="Gene3D" id="3.40.50.300">
    <property type="entry name" value="P-loop containing nucleotide triphosphate hydrolases"/>
    <property type="match status" value="1"/>
</dbReference>
<evidence type="ECO:0000256" key="11">
    <source>
        <dbReference type="SAM" id="Phobius"/>
    </source>
</evidence>
<dbReference type="InterPro" id="IPR039421">
    <property type="entry name" value="Type_1_exporter"/>
</dbReference>
<dbReference type="InterPro" id="IPR003439">
    <property type="entry name" value="ABC_transporter-like_ATP-bd"/>
</dbReference>
<dbReference type="Proteomes" id="UP000275385">
    <property type="component" value="Unassembled WGS sequence"/>
</dbReference>
<accession>A0A420Y8F1</accession>
<feature type="transmembrane region" description="Helical" evidence="11">
    <location>
        <begin position="210"/>
        <end position="233"/>
    </location>
</feature>
<evidence type="ECO:0000259" key="12">
    <source>
        <dbReference type="PROSITE" id="PS50893"/>
    </source>
</evidence>
<evidence type="ECO:0000313" key="15">
    <source>
        <dbReference type="Proteomes" id="UP000275385"/>
    </source>
</evidence>
<dbReference type="CDD" id="cd18583">
    <property type="entry name" value="ABC_6TM_HMT1"/>
    <property type="match status" value="1"/>
</dbReference>
<evidence type="ECO:0000256" key="7">
    <source>
        <dbReference type="ARBA" id="ARBA00022989"/>
    </source>
</evidence>
<dbReference type="SUPFAM" id="SSF52540">
    <property type="entry name" value="P-loop containing nucleoside triphosphate hydrolases"/>
    <property type="match status" value="1"/>
</dbReference>
<dbReference type="PROSITE" id="PS50929">
    <property type="entry name" value="ABC_TM1F"/>
    <property type="match status" value="1"/>
</dbReference>
<dbReference type="GO" id="GO:0140359">
    <property type="term" value="F:ABC-type transporter activity"/>
    <property type="evidence" value="ECO:0007669"/>
    <property type="project" value="InterPro"/>
</dbReference>
<feature type="transmembrane region" description="Helical" evidence="11">
    <location>
        <begin position="572"/>
        <end position="595"/>
    </location>
</feature>
<feature type="compositionally biased region" description="Basic and acidic residues" evidence="10">
    <location>
        <begin position="262"/>
        <end position="282"/>
    </location>
</feature>
<comment type="caution">
    <text evidence="14">The sequence shown here is derived from an EMBL/GenBank/DDBJ whole genome shotgun (WGS) entry which is preliminary data.</text>
</comment>
<dbReference type="SMART" id="SM00382">
    <property type="entry name" value="AAA"/>
    <property type="match status" value="1"/>
</dbReference>
<dbReference type="GO" id="GO:0000041">
    <property type="term" value="P:transition metal ion transport"/>
    <property type="evidence" value="ECO:0007669"/>
    <property type="project" value="UniProtKB-ARBA"/>
</dbReference>
<evidence type="ECO:0000256" key="2">
    <source>
        <dbReference type="ARBA" id="ARBA00022448"/>
    </source>
</evidence>
<dbReference type="GO" id="GO:0016887">
    <property type="term" value="F:ATP hydrolysis activity"/>
    <property type="evidence" value="ECO:0007669"/>
    <property type="project" value="InterPro"/>
</dbReference>
<feature type="transmembrane region" description="Helical" evidence="11">
    <location>
        <begin position="89"/>
        <end position="110"/>
    </location>
</feature>
<feature type="compositionally biased region" description="Low complexity" evidence="10">
    <location>
        <begin position="961"/>
        <end position="974"/>
    </location>
</feature>
<dbReference type="Pfam" id="PF00664">
    <property type="entry name" value="ABC_membrane"/>
    <property type="match status" value="1"/>
</dbReference>
<evidence type="ECO:0000256" key="3">
    <source>
        <dbReference type="ARBA" id="ARBA00022692"/>
    </source>
</evidence>
<evidence type="ECO:0000259" key="13">
    <source>
        <dbReference type="PROSITE" id="PS50929"/>
    </source>
</evidence>
<feature type="transmembrane region" description="Helical" evidence="11">
    <location>
        <begin position="160"/>
        <end position="178"/>
    </location>
</feature>
<name>A0A420Y8F1_9PEZI</name>
<feature type="domain" description="ABC transporter" evidence="12">
    <location>
        <begin position="663"/>
        <end position="899"/>
    </location>
</feature>
<dbReference type="OrthoDB" id="6500128at2759"/>
<feature type="transmembrane region" description="Helical" evidence="11">
    <location>
        <begin position="486"/>
        <end position="505"/>
    </location>
</feature>
<comment type="subcellular location">
    <subcellularLocation>
        <location evidence="1">Membrane</location>
        <topology evidence="1">Multi-pass membrane protein</topology>
    </subcellularLocation>
</comment>
<dbReference type="FunFam" id="3.40.50.300:FF:000186">
    <property type="entry name" value="ATP-binding cassette sub-family B member 7, mitochondrial"/>
    <property type="match status" value="1"/>
</dbReference>
<dbReference type="SUPFAM" id="SSF90123">
    <property type="entry name" value="ABC transporter transmembrane region"/>
    <property type="match status" value="1"/>
</dbReference>
<keyword evidence="2" id="KW-0813">Transport</keyword>
<feature type="domain" description="ABC transmembrane type-1" evidence="13">
    <location>
        <begin position="342"/>
        <end position="629"/>
    </location>
</feature>
<dbReference type="PANTHER" id="PTHR24221:SF651">
    <property type="entry name" value="HEAVY METAL TOLERANCE PROTEIN"/>
    <property type="match status" value="1"/>
</dbReference>
<dbReference type="Gene3D" id="1.20.1560.10">
    <property type="entry name" value="ABC transporter type 1, transmembrane domain"/>
    <property type="match status" value="1"/>
</dbReference>
<evidence type="ECO:0000256" key="6">
    <source>
        <dbReference type="ARBA" id="ARBA00022946"/>
    </source>
</evidence>
<keyword evidence="4" id="KW-0547">Nucleotide-binding</keyword>
<sequence>MHAPNLHAANMTSPVSPYTGAEVWRGRIMLCYPAILLVAFILSAATCSILSSKPKEEEQASTASEGKPSPVVLKNWATRLPLRVHMGKWARGVFQAVSLLVVLTFVVDAVTLVPRILDPAPDSQFGDDEIVYVVGGFFFHFYVLLTLVQWNNTPNMAHCVVWFIAVAQETVILTTSIIHELATSHVVEEPAPSSGGQSNRDRSTGADWEWIQVVPMLLRTIFLANLVALYLIVAAKSYHKQRDSIADENQHDFAGENTPLLGRHETTGYDTDSRPHSPDNHPRSLANDSLNGSSYEQKDDGAAFYRPKKVPHKTWWEYCRGYGIFFQYLWPRDNLRLQLTVLLCVVLVIGMRAVNVLFPMQIGKVISMLTATVQDGQAMQWSPLCILVLYKALQGNAGILGAIRGIIWVPVNQHAFRAIATRSFEHVHSLSLDFHLSKNTGEVCQALNKGDAINTFLEQVTFNVLPMMFDLFIAILFFYWEFGPVYALAVSIMTFYYLHISVQMARTRVDERREMVNLDRAEYAVKTDSITSYETVKYFNAEQREFSRYREAITKFQTAEAKVLYGAQNMNIAQTAVFATGFGAIVTMCAVQVWWGTRTVGQFVSMMTYLNQLQGPLNFFATFYKTIQQSMVAGERLLALLRIKPSVVDRPGAKELTECTGHVRWKDVKFSYDHRRPALRNLNFECKPGTTTAFVGESGGGKSTIFRLMFRYYNCEEGSIEIDGQDVKDLTIDSVRKFIGVVPQDTILFNETLMFNMKFANPDATDEDVYEACRAAAIHDRIMGFPDGYNTNVGERGLRLSGGEKQRIAIARAILKRAKIIMLDEATSALDGETEQRIQSKLINGTLGQDRTLLIIAHRLSTVLHADQIIVLHNGTIAEKGTHESLLALGGRYASMWDRHCRAERAVYVARVATTKANKLLARANISPTDHGHHADESDGYASIESSTILQTGMNSPHCNGHGSSSGSDAGSEAGSDDHDSDGCHSHTHDEPRGLSHNGTARPAMSSYVRAAA</sequence>
<evidence type="ECO:0000256" key="9">
    <source>
        <dbReference type="ARBA" id="ARBA00024363"/>
    </source>
</evidence>
<dbReference type="InterPro" id="IPR017871">
    <property type="entry name" value="ABC_transporter-like_CS"/>
</dbReference>
<keyword evidence="15" id="KW-1185">Reference proteome</keyword>
<dbReference type="GO" id="GO:0005774">
    <property type="term" value="C:vacuolar membrane"/>
    <property type="evidence" value="ECO:0007669"/>
    <property type="project" value="TreeGrafter"/>
</dbReference>
<evidence type="ECO:0000256" key="4">
    <source>
        <dbReference type="ARBA" id="ARBA00022741"/>
    </source>
</evidence>
<dbReference type="PROSITE" id="PS00211">
    <property type="entry name" value="ABC_TRANSPORTER_1"/>
    <property type="match status" value="1"/>
</dbReference>